<proteinExistence type="inferred from homology"/>
<dbReference type="Pfam" id="PF01329">
    <property type="entry name" value="Pterin_4a"/>
    <property type="match status" value="1"/>
</dbReference>
<gene>
    <name evidence="6" type="ORF">ACHAWU_008236</name>
</gene>
<evidence type="ECO:0000256" key="5">
    <source>
        <dbReference type="ARBA" id="ARBA00030497"/>
    </source>
</evidence>
<evidence type="ECO:0000256" key="3">
    <source>
        <dbReference type="ARBA" id="ARBA00013252"/>
    </source>
</evidence>
<organism evidence="6 7">
    <name type="scientific">Discostella pseudostelligera</name>
    <dbReference type="NCBI Taxonomy" id="259834"/>
    <lineage>
        <taxon>Eukaryota</taxon>
        <taxon>Sar</taxon>
        <taxon>Stramenopiles</taxon>
        <taxon>Ochrophyta</taxon>
        <taxon>Bacillariophyta</taxon>
        <taxon>Coscinodiscophyceae</taxon>
        <taxon>Thalassiosirophycidae</taxon>
        <taxon>Stephanodiscales</taxon>
        <taxon>Stephanodiscaceae</taxon>
        <taxon>Discostella</taxon>
    </lineage>
</organism>
<name>A0ABD3MC41_9STRA</name>
<keyword evidence="7" id="KW-1185">Reference proteome</keyword>
<sequence>MKMFFKGGIRSGARAAAASFSLRSMSVSAHRQLSHLGGRVIVIPDAAAAASSSASAVSVSSSVSSSKWGERPSSYHMAFFSSIRHYSSSYSHQVCWSLRRQQTHHQHHVVGSITMYPSLPSNNNIHEFNQHDNLHYHRGRQLFITATSSSSFSSSASTSTPTTAIAAAVALTPEQRATLLDKLIEPNNNTNANHSSIGKWKHLHPTRDAITKTFHFIDFQQAWNFMTKVSILAESMNHHPEWYNVYNRVEVTLTTHDCNGLSTNDIEMATKLDEYKLELLSGRPSPAAATTQSKV</sequence>
<dbReference type="NCBIfam" id="NF002018">
    <property type="entry name" value="PRK00823.1-3"/>
    <property type="match status" value="1"/>
</dbReference>
<dbReference type="PANTHER" id="PTHR12599">
    <property type="entry name" value="PTERIN-4-ALPHA-CARBINOLAMINE DEHYDRATASE"/>
    <property type="match status" value="1"/>
</dbReference>
<dbReference type="PANTHER" id="PTHR12599:SF0">
    <property type="entry name" value="PTERIN-4-ALPHA-CARBINOLAMINE DEHYDRATASE"/>
    <property type="match status" value="1"/>
</dbReference>
<evidence type="ECO:0000256" key="2">
    <source>
        <dbReference type="ARBA" id="ARBA00006472"/>
    </source>
</evidence>
<dbReference type="CDD" id="cd00914">
    <property type="entry name" value="PCD_DCoH_subfamily_b"/>
    <property type="match status" value="1"/>
</dbReference>
<evidence type="ECO:0000313" key="7">
    <source>
        <dbReference type="Proteomes" id="UP001530293"/>
    </source>
</evidence>
<accession>A0ABD3MC41</accession>
<dbReference type="HAMAP" id="MF_00434">
    <property type="entry name" value="Pterin_4_alpha"/>
    <property type="match status" value="1"/>
</dbReference>
<dbReference type="SUPFAM" id="SSF55248">
    <property type="entry name" value="PCD-like"/>
    <property type="match status" value="1"/>
</dbReference>
<evidence type="ECO:0000256" key="4">
    <source>
        <dbReference type="ARBA" id="ARBA00023239"/>
    </source>
</evidence>
<dbReference type="Proteomes" id="UP001530293">
    <property type="component" value="Unassembled WGS sequence"/>
</dbReference>
<dbReference type="GO" id="GO:0008124">
    <property type="term" value="F:4-alpha-hydroxytetrahydrobiopterin dehydratase activity"/>
    <property type="evidence" value="ECO:0007669"/>
    <property type="project" value="UniProtKB-EC"/>
</dbReference>
<dbReference type="InterPro" id="IPR036428">
    <property type="entry name" value="PCD_sf"/>
</dbReference>
<evidence type="ECO:0000313" key="6">
    <source>
        <dbReference type="EMBL" id="KAL3759742.1"/>
    </source>
</evidence>
<dbReference type="Gene3D" id="3.30.1360.20">
    <property type="entry name" value="Transcriptional coactivator/pterin dehydratase"/>
    <property type="match status" value="1"/>
</dbReference>
<evidence type="ECO:0000256" key="1">
    <source>
        <dbReference type="ARBA" id="ARBA00001554"/>
    </source>
</evidence>
<keyword evidence="4" id="KW-0456">Lyase</keyword>
<comment type="similarity">
    <text evidence="2">Belongs to the pterin-4-alpha-carbinolamine dehydratase family.</text>
</comment>
<dbReference type="EMBL" id="JALLBG020000197">
    <property type="protein sequence ID" value="KAL3759742.1"/>
    <property type="molecule type" value="Genomic_DNA"/>
</dbReference>
<protein>
    <recommendedName>
        <fullName evidence="3">4a-hydroxytetrahydrobiopterin dehydratase</fullName>
        <ecNumber evidence="3">4.2.1.96</ecNumber>
    </recommendedName>
    <alternativeName>
        <fullName evidence="5">4-alpha-hydroxy-tetrahydropterin dehydratase</fullName>
    </alternativeName>
</protein>
<dbReference type="EC" id="4.2.1.96" evidence="3"/>
<comment type="caution">
    <text evidence="6">The sequence shown here is derived from an EMBL/GenBank/DDBJ whole genome shotgun (WGS) entry which is preliminary data.</text>
</comment>
<reference evidence="6 7" key="1">
    <citation type="submission" date="2024-10" db="EMBL/GenBank/DDBJ databases">
        <title>Updated reference genomes for cyclostephanoid diatoms.</title>
        <authorList>
            <person name="Roberts W.R."/>
            <person name="Alverson A.J."/>
        </authorList>
    </citation>
    <scope>NUCLEOTIDE SEQUENCE [LARGE SCALE GENOMIC DNA]</scope>
    <source>
        <strain evidence="6 7">AJA232-27</strain>
    </source>
</reference>
<dbReference type="InterPro" id="IPR001533">
    <property type="entry name" value="Pterin_deHydtase"/>
</dbReference>
<dbReference type="AlphaFoldDB" id="A0ABD3MC41"/>
<comment type="catalytic activity">
    <reaction evidence="1">
        <text>(4aS,6R)-4a-hydroxy-L-erythro-5,6,7,8-tetrahydrobiopterin = (6R)-L-erythro-6,7-dihydrobiopterin + H2O</text>
        <dbReference type="Rhea" id="RHEA:11920"/>
        <dbReference type="ChEBI" id="CHEBI:15377"/>
        <dbReference type="ChEBI" id="CHEBI:15642"/>
        <dbReference type="ChEBI" id="CHEBI:43120"/>
        <dbReference type="EC" id="4.2.1.96"/>
    </reaction>
</comment>